<dbReference type="PROSITE" id="PS50893">
    <property type="entry name" value="ABC_TRANSPORTER_2"/>
    <property type="match status" value="1"/>
</dbReference>
<evidence type="ECO:0000256" key="8">
    <source>
        <dbReference type="SAM" id="Phobius"/>
    </source>
</evidence>
<evidence type="ECO:0000256" key="7">
    <source>
        <dbReference type="SAM" id="MobiDB-lite"/>
    </source>
</evidence>
<dbReference type="InterPro" id="IPR011527">
    <property type="entry name" value="ABC1_TM_dom"/>
</dbReference>
<evidence type="ECO:0000256" key="1">
    <source>
        <dbReference type="ARBA" id="ARBA00004651"/>
    </source>
</evidence>
<evidence type="ECO:0000313" key="12">
    <source>
        <dbReference type="Proteomes" id="UP000724149"/>
    </source>
</evidence>
<evidence type="ECO:0000313" key="11">
    <source>
        <dbReference type="EMBL" id="MBM6923662.1"/>
    </source>
</evidence>
<feature type="domain" description="ABC transmembrane type-1" evidence="10">
    <location>
        <begin position="58"/>
        <end position="349"/>
    </location>
</feature>
<proteinExistence type="predicted"/>
<dbReference type="InterPro" id="IPR027417">
    <property type="entry name" value="P-loop_NTPase"/>
</dbReference>
<gene>
    <name evidence="11" type="ORF">H9X81_08170</name>
</gene>
<dbReference type="InterPro" id="IPR039421">
    <property type="entry name" value="Type_1_exporter"/>
</dbReference>
<dbReference type="InterPro" id="IPR036640">
    <property type="entry name" value="ABC1_TM_sf"/>
</dbReference>
<dbReference type="InterPro" id="IPR017871">
    <property type="entry name" value="ABC_transporter-like_CS"/>
</dbReference>
<dbReference type="PANTHER" id="PTHR43394">
    <property type="entry name" value="ATP-DEPENDENT PERMEASE MDL1, MITOCHONDRIAL"/>
    <property type="match status" value="1"/>
</dbReference>
<dbReference type="Pfam" id="PF00664">
    <property type="entry name" value="ABC_membrane"/>
    <property type="match status" value="1"/>
</dbReference>
<keyword evidence="4 11" id="KW-0067">ATP-binding</keyword>
<dbReference type="PANTHER" id="PTHR43394:SF1">
    <property type="entry name" value="ATP-BINDING CASSETTE SUB-FAMILY B MEMBER 10, MITOCHONDRIAL"/>
    <property type="match status" value="1"/>
</dbReference>
<feature type="region of interest" description="Disordered" evidence="7">
    <location>
        <begin position="1"/>
        <end position="27"/>
    </location>
</feature>
<keyword evidence="2 8" id="KW-0812">Transmembrane</keyword>
<protein>
    <submittedName>
        <fullName evidence="11">ABC transporter ATP-binding protein</fullName>
    </submittedName>
</protein>
<evidence type="ECO:0000256" key="6">
    <source>
        <dbReference type="ARBA" id="ARBA00023136"/>
    </source>
</evidence>
<dbReference type="RefSeq" id="WP_204721163.1">
    <property type="nucleotide sequence ID" value="NZ_JACSNR010000007.1"/>
</dbReference>
<dbReference type="SUPFAM" id="SSF52540">
    <property type="entry name" value="P-loop containing nucleoside triphosphate hydrolases"/>
    <property type="match status" value="1"/>
</dbReference>
<feature type="transmembrane region" description="Helical" evidence="8">
    <location>
        <begin position="208"/>
        <end position="225"/>
    </location>
</feature>
<comment type="subcellular location">
    <subcellularLocation>
        <location evidence="1">Cell membrane</location>
        <topology evidence="1">Multi-pass membrane protein</topology>
    </subcellularLocation>
</comment>
<keyword evidence="3" id="KW-0547">Nucleotide-binding</keyword>
<dbReference type="Pfam" id="PF00005">
    <property type="entry name" value="ABC_tran"/>
    <property type="match status" value="1"/>
</dbReference>
<sequence length="627" mass="68927">MADNRTSTTTTTTARRGPGMGGGRGRGGRMIIAKPKDFRGTFRKLLRFMRPHWMGMTAIILLAGATTLASSLSPKIMGGATNEIVRGARSLLEGGSGVDFGLLARILMLLMAVYVATSLLRYAQNYVMAGVSQRTMYDLRQAVDRKLSRLPLEYYDTHAYGDILSRVTNDVDTVSDSLQSSIISAFRSALSVVITLVMMLTISPRLTLIGLVTVPITLWFSSTVVKKTQRFFKGQQSAMGRLSGYIEEMYTAHSIIKAYSGEEDACRQFSEINRELRDYGRKAQFISGVLSPIVGFIGNAGYVLVTVVGAMMILGGELLVGDLQAFIRYLRQLSDPINETVSIVNVLQSTVAAAERIFEVLDADEEIPEREPPVIPPESRGAVEITDVHFGYEPGIEVIRGLDVSVQPGEQVALVGETGAGKTTIVNLIMRFYDVTQGSIKVDGVDIRDMPREVLRERFGMVLQDTWLFHGTILENIRYGRLDATDEEVRQAARLAYADGFIAQLPGGYDFVLGEDALNLSQGQRQLLTIARAILSDPEILILDEATSSVDTRTEVLIQKAMKNLMKGRTVFVIAHRLSTIRDSSVILMLENGQVLERGTHAELLAQNGAYARLYNSQFELENGAAV</sequence>
<feature type="compositionally biased region" description="Low complexity" evidence="7">
    <location>
        <begin position="1"/>
        <end position="17"/>
    </location>
</feature>
<dbReference type="SUPFAM" id="SSF90123">
    <property type="entry name" value="ABC transporter transmembrane region"/>
    <property type="match status" value="1"/>
</dbReference>
<evidence type="ECO:0000256" key="5">
    <source>
        <dbReference type="ARBA" id="ARBA00022989"/>
    </source>
</evidence>
<keyword evidence="12" id="KW-1185">Reference proteome</keyword>
<evidence type="ECO:0000256" key="3">
    <source>
        <dbReference type="ARBA" id="ARBA00022741"/>
    </source>
</evidence>
<reference evidence="11 12" key="1">
    <citation type="journal article" date="2021" name="Sci. Rep.">
        <title>The distribution of antibiotic resistance genes in chicken gut microbiota commensals.</title>
        <authorList>
            <person name="Juricova H."/>
            <person name="Matiasovicova J."/>
            <person name="Kubasova T."/>
            <person name="Cejkova D."/>
            <person name="Rychlik I."/>
        </authorList>
    </citation>
    <scope>NUCLEOTIDE SEQUENCE [LARGE SCALE GENOMIC DNA]</scope>
    <source>
        <strain evidence="11 12">An564</strain>
    </source>
</reference>
<dbReference type="InterPro" id="IPR003439">
    <property type="entry name" value="ABC_transporter-like_ATP-bd"/>
</dbReference>
<dbReference type="GO" id="GO:0005524">
    <property type="term" value="F:ATP binding"/>
    <property type="evidence" value="ECO:0007669"/>
    <property type="project" value="UniProtKB-KW"/>
</dbReference>
<dbReference type="SMART" id="SM00382">
    <property type="entry name" value="AAA"/>
    <property type="match status" value="1"/>
</dbReference>
<evidence type="ECO:0000256" key="4">
    <source>
        <dbReference type="ARBA" id="ARBA00022840"/>
    </source>
</evidence>
<feature type="transmembrane region" description="Helical" evidence="8">
    <location>
        <begin position="285"/>
        <end position="314"/>
    </location>
</feature>
<dbReference type="InterPro" id="IPR003593">
    <property type="entry name" value="AAA+_ATPase"/>
</dbReference>
<feature type="transmembrane region" description="Helical" evidence="8">
    <location>
        <begin position="102"/>
        <end position="123"/>
    </location>
</feature>
<organism evidence="11 12">
    <name type="scientific">Hydrogenoanaerobacterium saccharovorans</name>
    <dbReference type="NCBI Taxonomy" id="474960"/>
    <lineage>
        <taxon>Bacteria</taxon>
        <taxon>Bacillati</taxon>
        <taxon>Bacillota</taxon>
        <taxon>Clostridia</taxon>
        <taxon>Eubacteriales</taxon>
        <taxon>Oscillospiraceae</taxon>
        <taxon>Hydrogenoanaerobacterium</taxon>
    </lineage>
</organism>
<feature type="domain" description="ABC transporter" evidence="9">
    <location>
        <begin position="383"/>
        <end position="617"/>
    </location>
</feature>
<dbReference type="EMBL" id="JACSNR010000007">
    <property type="protein sequence ID" value="MBM6923662.1"/>
    <property type="molecule type" value="Genomic_DNA"/>
</dbReference>
<evidence type="ECO:0000259" key="10">
    <source>
        <dbReference type="PROSITE" id="PS50929"/>
    </source>
</evidence>
<comment type="caution">
    <text evidence="11">The sequence shown here is derived from an EMBL/GenBank/DDBJ whole genome shotgun (WGS) entry which is preliminary data.</text>
</comment>
<keyword evidence="5 8" id="KW-1133">Transmembrane helix</keyword>
<feature type="transmembrane region" description="Helical" evidence="8">
    <location>
        <begin position="185"/>
        <end position="202"/>
    </location>
</feature>
<dbReference type="Proteomes" id="UP000724149">
    <property type="component" value="Unassembled WGS sequence"/>
</dbReference>
<dbReference type="Gene3D" id="3.40.50.300">
    <property type="entry name" value="P-loop containing nucleotide triphosphate hydrolases"/>
    <property type="match status" value="1"/>
</dbReference>
<dbReference type="PROSITE" id="PS50929">
    <property type="entry name" value="ABC_TM1F"/>
    <property type="match status" value="1"/>
</dbReference>
<accession>A0ABS2GMF8</accession>
<evidence type="ECO:0000256" key="2">
    <source>
        <dbReference type="ARBA" id="ARBA00022692"/>
    </source>
</evidence>
<dbReference type="Gene3D" id="1.20.1560.10">
    <property type="entry name" value="ABC transporter type 1, transmembrane domain"/>
    <property type="match status" value="1"/>
</dbReference>
<feature type="transmembrane region" description="Helical" evidence="8">
    <location>
        <begin position="53"/>
        <end position="72"/>
    </location>
</feature>
<name>A0ABS2GMF8_9FIRM</name>
<dbReference type="CDD" id="cd18547">
    <property type="entry name" value="ABC_6TM_Tm288_like"/>
    <property type="match status" value="1"/>
</dbReference>
<evidence type="ECO:0000259" key="9">
    <source>
        <dbReference type="PROSITE" id="PS50893"/>
    </source>
</evidence>
<dbReference type="PROSITE" id="PS00211">
    <property type="entry name" value="ABC_TRANSPORTER_1"/>
    <property type="match status" value="1"/>
</dbReference>
<dbReference type="CDD" id="cd03254">
    <property type="entry name" value="ABCC_Glucan_exporter_like"/>
    <property type="match status" value="1"/>
</dbReference>
<keyword evidence="6 8" id="KW-0472">Membrane</keyword>